<gene>
    <name evidence="2" type="ORF">ACFQL9_02810</name>
</gene>
<evidence type="ECO:0000256" key="1">
    <source>
        <dbReference type="SAM" id="MobiDB-lite"/>
    </source>
</evidence>
<name>A0ABD5WDG0_9EURY</name>
<proteinExistence type="predicted"/>
<comment type="caution">
    <text evidence="2">The sequence shown here is derived from an EMBL/GenBank/DDBJ whole genome shotgun (WGS) entry which is preliminary data.</text>
</comment>
<dbReference type="EMBL" id="JBHTAH010000002">
    <property type="protein sequence ID" value="MFC7068558.1"/>
    <property type="molecule type" value="Genomic_DNA"/>
</dbReference>
<dbReference type="Proteomes" id="UP001596461">
    <property type="component" value="Unassembled WGS sequence"/>
</dbReference>
<feature type="compositionally biased region" description="Low complexity" evidence="1">
    <location>
        <begin position="102"/>
        <end position="134"/>
    </location>
</feature>
<sequence length="322" mass="34301">MSQQPQQPFGQYSTVPAPQAGQQSQEPVQQIPQAQQTGQQIPGQQAPGQQIPQGGQQIPSQQIPQGGQQAPQTQQATTQFPQQFSSSVPATRQQAGQERAVPQSTQQIPQSTQQIPQSTQPTQQATQGQLSAQQPVAPPTQPSVQPQGSSLGHVQSQLSTGNGPQAMAEPQQGAQSQQGAQALAPQVPQSGSMAGQADGQQVATALQELERTLDQANVYALENGRPLVARIAEDLSELTETERKLILRQSPFAESFRQSVSTSLQQAVQQLQQQPDDPAFQEVVGKIQQAIVALEQVSMQQPASTGQMSQASQQPSTQTPPN</sequence>
<dbReference type="AlphaFoldDB" id="A0ABD5WDG0"/>
<feature type="compositionally biased region" description="Low complexity" evidence="1">
    <location>
        <begin position="21"/>
        <end position="90"/>
    </location>
</feature>
<feature type="compositionally biased region" description="Polar residues" evidence="1">
    <location>
        <begin position="142"/>
        <end position="163"/>
    </location>
</feature>
<accession>A0ABD5WDG0</accession>
<dbReference type="RefSeq" id="WP_284033632.1">
    <property type="nucleotide sequence ID" value="NZ_CP126155.1"/>
</dbReference>
<feature type="compositionally biased region" description="Polar residues" evidence="1">
    <location>
        <begin position="187"/>
        <end position="201"/>
    </location>
</feature>
<feature type="region of interest" description="Disordered" evidence="1">
    <location>
        <begin position="1"/>
        <end position="201"/>
    </location>
</feature>
<protein>
    <submittedName>
        <fullName evidence="2">Uncharacterized protein</fullName>
    </submittedName>
</protein>
<organism evidence="2 3">
    <name type="scientific">Halobaculum lipolyticum</name>
    <dbReference type="NCBI Taxonomy" id="3032001"/>
    <lineage>
        <taxon>Archaea</taxon>
        <taxon>Methanobacteriati</taxon>
        <taxon>Methanobacteriota</taxon>
        <taxon>Stenosarchaea group</taxon>
        <taxon>Halobacteria</taxon>
        <taxon>Halobacteriales</taxon>
        <taxon>Haloferacaceae</taxon>
        <taxon>Halobaculum</taxon>
    </lineage>
</organism>
<evidence type="ECO:0000313" key="2">
    <source>
        <dbReference type="EMBL" id="MFC7068558.1"/>
    </source>
</evidence>
<feature type="compositionally biased region" description="Low complexity" evidence="1">
    <location>
        <begin position="168"/>
        <end position="186"/>
    </location>
</feature>
<feature type="compositionally biased region" description="Polar residues" evidence="1">
    <location>
        <begin position="1"/>
        <end position="16"/>
    </location>
</feature>
<reference evidence="2 3" key="1">
    <citation type="journal article" date="2019" name="Int. J. Syst. Evol. Microbiol.">
        <title>The Global Catalogue of Microorganisms (GCM) 10K type strain sequencing project: providing services to taxonomists for standard genome sequencing and annotation.</title>
        <authorList>
            <consortium name="The Broad Institute Genomics Platform"/>
            <consortium name="The Broad Institute Genome Sequencing Center for Infectious Disease"/>
            <person name="Wu L."/>
            <person name="Ma J."/>
        </authorList>
    </citation>
    <scope>NUCLEOTIDE SEQUENCE [LARGE SCALE GENOMIC DNA]</scope>
    <source>
        <strain evidence="2 3">DT31</strain>
    </source>
</reference>
<feature type="compositionally biased region" description="Low complexity" evidence="1">
    <location>
        <begin position="307"/>
        <end position="322"/>
    </location>
</feature>
<dbReference type="GeneID" id="81126925"/>
<evidence type="ECO:0000313" key="3">
    <source>
        <dbReference type="Proteomes" id="UP001596461"/>
    </source>
</evidence>
<feature type="region of interest" description="Disordered" evidence="1">
    <location>
        <begin position="298"/>
        <end position="322"/>
    </location>
</feature>
<keyword evidence="3" id="KW-1185">Reference proteome</keyword>